<organism evidence="2 3">
    <name type="scientific">Caerostris extrusa</name>
    <name type="common">Bark spider</name>
    <name type="synonym">Caerostris bankana</name>
    <dbReference type="NCBI Taxonomy" id="172846"/>
    <lineage>
        <taxon>Eukaryota</taxon>
        <taxon>Metazoa</taxon>
        <taxon>Ecdysozoa</taxon>
        <taxon>Arthropoda</taxon>
        <taxon>Chelicerata</taxon>
        <taxon>Arachnida</taxon>
        <taxon>Araneae</taxon>
        <taxon>Araneomorphae</taxon>
        <taxon>Entelegynae</taxon>
        <taxon>Araneoidea</taxon>
        <taxon>Araneidae</taxon>
        <taxon>Caerostris</taxon>
    </lineage>
</organism>
<dbReference type="EMBL" id="BPLR01018420">
    <property type="protein sequence ID" value="GIY99414.1"/>
    <property type="molecule type" value="Genomic_DNA"/>
</dbReference>
<proteinExistence type="predicted"/>
<reference evidence="2 3" key="1">
    <citation type="submission" date="2021-06" db="EMBL/GenBank/DDBJ databases">
        <title>Caerostris extrusa draft genome.</title>
        <authorList>
            <person name="Kono N."/>
            <person name="Arakawa K."/>
        </authorList>
    </citation>
    <scope>NUCLEOTIDE SEQUENCE [LARGE SCALE GENOMIC DNA]</scope>
</reference>
<dbReference type="AlphaFoldDB" id="A0AAV4XXE0"/>
<evidence type="ECO:0000256" key="1">
    <source>
        <dbReference type="SAM" id="MobiDB-lite"/>
    </source>
</evidence>
<evidence type="ECO:0000313" key="3">
    <source>
        <dbReference type="Proteomes" id="UP001054945"/>
    </source>
</evidence>
<feature type="compositionally biased region" description="Basic and acidic residues" evidence="1">
    <location>
        <begin position="1"/>
        <end position="24"/>
    </location>
</feature>
<keyword evidence="3" id="KW-1185">Reference proteome</keyword>
<feature type="region of interest" description="Disordered" evidence="1">
    <location>
        <begin position="1"/>
        <end position="48"/>
    </location>
</feature>
<feature type="compositionally biased region" description="Basic and acidic residues" evidence="1">
    <location>
        <begin position="36"/>
        <end position="48"/>
    </location>
</feature>
<protein>
    <submittedName>
        <fullName evidence="2">Uncharacterized protein</fullName>
    </submittedName>
</protein>
<accession>A0AAV4XXE0</accession>
<evidence type="ECO:0000313" key="2">
    <source>
        <dbReference type="EMBL" id="GIY99414.1"/>
    </source>
</evidence>
<dbReference type="Proteomes" id="UP001054945">
    <property type="component" value="Unassembled WGS sequence"/>
</dbReference>
<comment type="caution">
    <text evidence="2">The sequence shown here is derived from an EMBL/GenBank/DDBJ whole genome shotgun (WGS) entry which is preliminary data.</text>
</comment>
<name>A0AAV4XXE0_CAEEX</name>
<sequence length="116" mass="13357">MTPRRREDPSLGTNEKRDRNHSFEHPFYAPFDDPEASGKMHRPEQTREASTHVTVALLGIGPMNSSSFAIFMDPMILFLGGERCSEAYLSETGRLMFVLRCLLMRCLWADGFRRFI</sequence>
<gene>
    <name evidence="2" type="ORF">CEXT_211161</name>
</gene>